<reference evidence="2" key="1">
    <citation type="submission" date="2016-08" db="EMBL/GenBank/DDBJ databases">
        <authorList>
            <person name="Varghese N."/>
            <person name="Submissions Spin"/>
        </authorList>
    </citation>
    <scope>NUCLEOTIDE SEQUENCE [LARGE SCALE GENOMIC DNA]</scope>
    <source>
        <strain evidence="2">CCBAU 57015</strain>
    </source>
</reference>
<evidence type="ECO:0000313" key="2">
    <source>
        <dbReference type="Proteomes" id="UP000186228"/>
    </source>
</evidence>
<name>A0A1C3VHE1_9HYPH</name>
<gene>
    <name evidence="1" type="ORF">GA0061100_106110</name>
</gene>
<organism evidence="1 2">
    <name type="scientific">Rhizobium hainanense</name>
    <dbReference type="NCBI Taxonomy" id="52131"/>
    <lineage>
        <taxon>Bacteria</taxon>
        <taxon>Pseudomonadati</taxon>
        <taxon>Pseudomonadota</taxon>
        <taxon>Alphaproteobacteria</taxon>
        <taxon>Hyphomicrobiales</taxon>
        <taxon>Rhizobiaceae</taxon>
        <taxon>Rhizobium/Agrobacterium group</taxon>
        <taxon>Rhizobium</taxon>
    </lineage>
</organism>
<dbReference type="RefSeq" id="WP_075854443.1">
    <property type="nucleotide sequence ID" value="NZ_FMAC01000006.1"/>
</dbReference>
<protein>
    <submittedName>
        <fullName evidence="1">Uncharacterized protein</fullName>
    </submittedName>
</protein>
<dbReference type="OrthoDB" id="8445722at2"/>
<dbReference type="EMBL" id="FMAC01000006">
    <property type="protein sequence ID" value="SCB27203.1"/>
    <property type="molecule type" value="Genomic_DNA"/>
</dbReference>
<dbReference type="STRING" id="52131.GA0061100_106110"/>
<evidence type="ECO:0000313" key="1">
    <source>
        <dbReference type="EMBL" id="SCB27203.1"/>
    </source>
</evidence>
<dbReference type="Gene3D" id="3.10.450.50">
    <property type="match status" value="1"/>
</dbReference>
<dbReference type="Proteomes" id="UP000186228">
    <property type="component" value="Unassembled WGS sequence"/>
</dbReference>
<keyword evidence="2" id="KW-1185">Reference proteome</keyword>
<dbReference type="AlphaFoldDB" id="A0A1C3VHE1"/>
<sequence length="124" mass="13467">MSSLKDARHPFLDDLTEKAELTSSVLRGAIKGREAIRLVVDTVGTFYASQKPTFLETVGSRLFLEYEAVLTTGESLSAVVVVDHNADGTVPHVSVRMSPIGPLLSLATHLREALSDQLSEDLFL</sequence>
<accession>A0A1C3VHE1</accession>
<proteinExistence type="predicted"/>